<dbReference type="PROSITE" id="PS50112">
    <property type="entry name" value="PAS"/>
    <property type="match status" value="2"/>
</dbReference>
<evidence type="ECO:0000256" key="1">
    <source>
        <dbReference type="SAM" id="Coils"/>
    </source>
</evidence>
<feature type="coiled-coil region" evidence="1">
    <location>
        <begin position="916"/>
        <end position="946"/>
    </location>
</feature>
<feature type="domain" description="PAC" evidence="4">
    <location>
        <begin position="876"/>
        <end position="928"/>
    </location>
</feature>
<dbReference type="Gene3D" id="3.30.450.20">
    <property type="entry name" value="PAS domain"/>
    <property type="match status" value="4"/>
</dbReference>
<dbReference type="Pfam" id="PF00672">
    <property type="entry name" value="HAMP"/>
    <property type="match status" value="1"/>
</dbReference>
<dbReference type="NCBIfam" id="TIGR00229">
    <property type="entry name" value="sensory_box"/>
    <property type="match status" value="3"/>
</dbReference>
<proteinExistence type="predicted"/>
<dbReference type="Pfam" id="PF08448">
    <property type="entry name" value="PAS_4"/>
    <property type="match status" value="1"/>
</dbReference>
<dbReference type="CDD" id="cd00130">
    <property type="entry name" value="PAS"/>
    <property type="match status" value="3"/>
</dbReference>
<sequence length="1050" mass="120358">MKKAYKRQQLYTVFIVVLLAILLSVLSTAAWLYVRFDGYRQAQQLLEVGQQASMDLQQLFIEAQQVAAGNENRRRSLQEQLTSYAVLLNALDRGGELEAGGQTIKLTSAVSQEARPLLRKMQEKWKSYRLYADTLASQPLYLIEREEAPEALSLDIDLEQALQVQGGETKRLNPAITRAMNYLASETFVLLALNAKLNQQLQLELVEAQGSFYWSIAVFVLINMLVLLMVALLVRNRLLHPLRSLLHKAKSIERGDISGQMPPVDENNELSEIAHAIERMERNILGTSSLIKELGRSQGANQVPYKQQIDMPVLAEAIQSVQMRFTEVQEEEEHRAWASQGLSVFVDVLREYGNQDIQTLSYALISRLVEYVGAAQGALYVMEEDENRRTGEKSIYAELKACYAYGRQKFLKNRVYPREGVLGQALVDGETIYITDVPEGYTDIQSGLGGAEPRAILIVPLKLNELLVGVLELASFHEFEPYKIEFIERIATNIASTINNVKANERTRLLLKRQEDVVNALRQQEEMLTQNMEELQATQEEMERNQAALSAQSFAIGSSLLNIEYDLYGSVLNANALACEVLRYSLTELKGKNHRQLVDTETAYSPEYDAFWQALREGEPKKGEFKHIGKEGKEVWLQASFVPVPDHRGKVDKILFLGFDITEEKHKILDYEAQLQAIYRTTAVITFDLQANILEVNDLALRSLGYKKSDLVGKHISWLKNRTIAEDEDSKLLWRKLKGGIAEYGEYCFYDHEGKECWFEGSFNPVLDPNGSTIKVVFFGTDITGRKEAERQMQEAKRRAYIQHENLLALINNTEDRIFSIDKNFFVTIINENARRMFRQIGRDVREGTNILDTLPRDRYELLKEPYQKALEGETIRAEESYIGADGREIYLLVSYTPIRDDEDKTIGVTVFAKDITDLKHQEEELLQAKRKMEEREQEVEAILNSLDFYIFTFDTRMNLTFFNKAIADEVLKRRNIHIRAGESAVKKIHDFEEADYWQSLYERGLKGEVIVTKREIEKGGKKVVQEIRIEPLRNRFGKVYRCVVIIQEH</sequence>
<dbReference type="Proteomes" id="UP000537126">
    <property type="component" value="Unassembled WGS sequence"/>
</dbReference>
<dbReference type="PROSITE" id="PS50885">
    <property type="entry name" value="HAMP"/>
    <property type="match status" value="1"/>
</dbReference>
<evidence type="ECO:0000313" key="7">
    <source>
        <dbReference type="Proteomes" id="UP000537126"/>
    </source>
</evidence>
<dbReference type="Pfam" id="PF13426">
    <property type="entry name" value="PAS_9"/>
    <property type="match status" value="2"/>
</dbReference>
<feature type="domain" description="PAS" evidence="3">
    <location>
        <begin position="803"/>
        <end position="874"/>
    </location>
</feature>
<dbReference type="InterPro" id="IPR000700">
    <property type="entry name" value="PAS-assoc_C"/>
</dbReference>
<keyword evidence="2" id="KW-0812">Transmembrane</keyword>
<dbReference type="PANTHER" id="PTHR44757">
    <property type="entry name" value="DIGUANYLATE CYCLASE DGCP"/>
    <property type="match status" value="1"/>
</dbReference>
<dbReference type="InterPro" id="IPR035965">
    <property type="entry name" value="PAS-like_dom_sf"/>
</dbReference>
<dbReference type="InterPro" id="IPR029016">
    <property type="entry name" value="GAF-like_dom_sf"/>
</dbReference>
<dbReference type="SMART" id="SM00086">
    <property type="entry name" value="PAC"/>
    <property type="match status" value="3"/>
</dbReference>
<feature type="transmembrane region" description="Helical" evidence="2">
    <location>
        <begin position="212"/>
        <end position="234"/>
    </location>
</feature>
<organism evidence="6 7">
    <name type="scientific">Thermonema lapsum</name>
    <dbReference type="NCBI Taxonomy" id="28195"/>
    <lineage>
        <taxon>Bacteria</taxon>
        <taxon>Pseudomonadati</taxon>
        <taxon>Bacteroidota</taxon>
        <taxon>Cytophagia</taxon>
        <taxon>Cytophagales</taxon>
        <taxon>Thermonemataceae</taxon>
        <taxon>Thermonema</taxon>
    </lineage>
</organism>
<dbReference type="AlphaFoldDB" id="A0A846MTP2"/>
<evidence type="ECO:0000256" key="2">
    <source>
        <dbReference type="SAM" id="Phobius"/>
    </source>
</evidence>
<feature type="domain" description="HAMP" evidence="5">
    <location>
        <begin position="236"/>
        <end position="289"/>
    </location>
</feature>
<dbReference type="InterPro" id="IPR003660">
    <property type="entry name" value="HAMP_dom"/>
</dbReference>
<dbReference type="PROSITE" id="PS50113">
    <property type="entry name" value="PAC"/>
    <property type="match status" value="3"/>
</dbReference>
<dbReference type="CDD" id="cd06225">
    <property type="entry name" value="HAMP"/>
    <property type="match status" value="1"/>
</dbReference>
<dbReference type="Gene3D" id="3.30.450.40">
    <property type="match status" value="1"/>
</dbReference>
<reference evidence="6 7" key="1">
    <citation type="submission" date="2020-03" db="EMBL/GenBank/DDBJ databases">
        <title>Genomic Encyclopedia of Type Strains, Phase IV (KMG-IV): sequencing the most valuable type-strain genomes for metagenomic binning, comparative biology and taxonomic classification.</title>
        <authorList>
            <person name="Goeker M."/>
        </authorList>
    </citation>
    <scope>NUCLEOTIDE SEQUENCE [LARGE SCALE GENOMIC DNA]</scope>
    <source>
        <strain evidence="6 7">DSM 5718</strain>
    </source>
</reference>
<name>A0A846MTP2_9BACT</name>
<evidence type="ECO:0000259" key="3">
    <source>
        <dbReference type="PROSITE" id="PS50112"/>
    </source>
</evidence>
<dbReference type="SUPFAM" id="SSF55781">
    <property type="entry name" value="GAF domain-like"/>
    <property type="match status" value="1"/>
</dbReference>
<evidence type="ECO:0000313" key="6">
    <source>
        <dbReference type="EMBL" id="NIK74819.1"/>
    </source>
</evidence>
<keyword evidence="2" id="KW-1133">Transmembrane helix</keyword>
<dbReference type="PANTHER" id="PTHR44757:SF2">
    <property type="entry name" value="BIOFILM ARCHITECTURE MAINTENANCE PROTEIN MBAA"/>
    <property type="match status" value="1"/>
</dbReference>
<feature type="domain" description="PAC" evidence="4">
    <location>
        <begin position="621"/>
        <end position="673"/>
    </location>
</feature>
<dbReference type="SMART" id="SM00091">
    <property type="entry name" value="PAS"/>
    <property type="match status" value="3"/>
</dbReference>
<keyword evidence="7" id="KW-1185">Reference proteome</keyword>
<dbReference type="RefSeq" id="WP_166920957.1">
    <property type="nucleotide sequence ID" value="NZ_JAASRN010000007.1"/>
</dbReference>
<feature type="domain" description="PAC" evidence="4">
    <location>
        <begin position="743"/>
        <end position="795"/>
    </location>
</feature>
<evidence type="ECO:0000259" key="5">
    <source>
        <dbReference type="PROSITE" id="PS50885"/>
    </source>
</evidence>
<dbReference type="Pfam" id="PF13185">
    <property type="entry name" value="GAF_2"/>
    <property type="match status" value="1"/>
</dbReference>
<feature type="transmembrane region" description="Helical" evidence="2">
    <location>
        <begin position="12"/>
        <end position="34"/>
    </location>
</feature>
<evidence type="ECO:0000259" key="4">
    <source>
        <dbReference type="PROSITE" id="PS50113"/>
    </source>
</evidence>
<accession>A0A846MTP2</accession>
<dbReference type="SUPFAM" id="SSF55785">
    <property type="entry name" value="PYP-like sensor domain (PAS domain)"/>
    <property type="match status" value="4"/>
</dbReference>
<dbReference type="GO" id="GO:0016020">
    <property type="term" value="C:membrane"/>
    <property type="evidence" value="ECO:0007669"/>
    <property type="project" value="InterPro"/>
</dbReference>
<dbReference type="SMART" id="SM00304">
    <property type="entry name" value="HAMP"/>
    <property type="match status" value="1"/>
</dbReference>
<feature type="coiled-coil region" evidence="1">
    <location>
        <begin position="504"/>
        <end position="552"/>
    </location>
</feature>
<dbReference type="InterPro" id="IPR052155">
    <property type="entry name" value="Biofilm_reg_signaling"/>
</dbReference>
<protein>
    <submittedName>
        <fullName evidence="6">PAS domain S-box-containing protein</fullName>
    </submittedName>
</protein>
<dbReference type="InterPro" id="IPR003018">
    <property type="entry name" value="GAF"/>
</dbReference>
<dbReference type="EMBL" id="JAASRN010000007">
    <property type="protein sequence ID" value="NIK74819.1"/>
    <property type="molecule type" value="Genomic_DNA"/>
</dbReference>
<keyword evidence="2" id="KW-0472">Membrane</keyword>
<comment type="caution">
    <text evidence="6">The sequence shown here is derived from an EMBL/GenBank/DDBJ whole genome shotgun (WGS) entry which is preliminary data.</text>
</comment>
<feature type="domain" description="PAS" evidence="3">
    <location>
        <begin position="671"/>
        <end position="714"/>
    </location>
</feature>
<dbReference type="InterPro" id="IPR001610">
    <property type="entry name" value="PAC"/>
</dbReference>
<gene>
    <name evidence="6" type="ORF">FHS56_002352</name>
</gene>
<dbReference type="Gene3D" id="6.10.340.10">
    <property type="match status" value="1"/>
</dbReference>
<dbReference type="SMART" id="SM00065">
    <property type="entry name" value="GAF"/>
    <property type="match status" value="1"/>
</dbReference>
<dbReference type="GO" id="GO:0007165">
    <property type="term" value="P:signal transduction"/>
    <property type="evidence" value="ECO:0007669"/>
    <property type="project" value="InterPro"/>
</dbReference>
<dbReference type="InterPro" id="IPR000014">
    <property type="entry name" value="PAS"/>
</dbReference>
<dbReference type="SUPFAM" id="SSF158472">
    <property type="entry name" value="HAMP domain-like"/>
    <property type="match status" value="1"/>
</dbReference>
<dbReference type="InterPro" id="IPR013656">
    <property type="entry name" value="PAS_4"/>
</dbReference>
<keyword evidence="1" id="KW-0175">Coiled coil</keyword>